<reference evidence="1" key="1">
    <citation type="submission" date="2024-06" db="EMBL/GenBank/DDBJ databases">
        <authorList>
            <person name="Gannavaram S."/>
            <person name="Nemani S."/>
            <person name="Datta M."/>
            <person name="Picchiottino A."/>
            <person name="Mereddy A."/>
            <person name="Gannavaram N."/>
            <person name="Honeycutt C."/>
            <person name="Tran D."/>
            <person name="Choi K."/>
            <person name="Srinivasan K."/>
            <person name="Johnson A."/>
        </authorList>
    </citation>
    <scope>NUCLEOTIDE SEQUENCE</scope>
</reference>
<evidence type="ECO:0008006" key="2">
    <source>
        <dbReference type="Google" id="ProtNLM"/>
    </source>
</evidence>
<proteinExistence type="predicted"/>
<organism evidence="1">
    <name type="scientific">Pantoea phage Survivor</name>
    <dbReference type="NCBI Taxonomy" id="3232176"/>
    <lineage>
        <taxon>Viruses</taxon>
        <taxon>Duplodnaviria</taxon>
        <taxon>Heunggongvirae</taxon>
        <taxon>Uroviricota</taxon>
        <taxon>Caudoviricetes</taxon>
    </lineage>
</organism>
<protein>
    <recommendedName>
        <fullName evidence="2">Virion structural protein</fullName>
    </recommendedName>
</protein>
<accession>A0AAU8KZT8</accession>
<sequence length="259" mass="28517">MSIQDQTIDQLQGSEALTFGETLVSFFKEVSLGIDAFNAKNFNSSIHTVQGIDVWNKMANQNDYFSVASKHIPAPVFFNGAKISFKDYVALVLRTIPIMKLVSSQADVVYRAVKLAATSGKVPHSIRNSDNDVMIDETKEQYAAVISDTGVYTRAVQDMYPSFGEAYNICTNFNTVVKTIGARDAELLAKQVDQVLYIVKLLKDKVDANEIIFDKTSGTLLNDAISGLVGNVTFVGKMLALLSDLTRVLQLQVQESKKL</sequence>
<dbReference type="EMBL" id="PP885733">
    <property type="protein sequence ID" value="XCN28351.1"/>
    <property type="molecule type" value="Genomic_DNA"/>
</dbReference>
<evidence type="ECO:0000313" key="1">
    <source>
        <dbReference type="EMBL" id="XCN28351.1"/>
    </source>
</evidence>
<name>A0AAU8KZT8_9CAUD</name>